<evidence type="ECO:0000256" key="6">
    <source>
        <dbReference type="ARBA" id="ARBA00022692"/>
    </source>
</evidence>
<dbReference type="Proteomes" id="UP001266357">
    <property type="component" value="Unassembled WGS sequence"/>
</dbReference>
<dbReference type="CDD" id="cd00082">
    <property type="entry name" value="HisKA"/>
    <property type="match status" value="1"/>
</dbReference>
<keyword evidence="10" id="KW-0175">Coiled coil</keyword>
<dbReference type="PROSITE" id="PS50885">
    <property type="entry name" value="HAMP"/>
    <property type="match status" value="1"/>
</dbReference>
<keyword evidence="8" id="KW-1133">Transmembrane helix</keyword>
<dbReference type="InterPro" id="IPR003660">
    <property type="entry name" value="HAMP_dom"/>
</dbReference>
<evidence type="ECO:0000256" key="10">
    <source>
        <dbReference type="SAM" id="Coils"/>
    </source>
</evidence>
<evidence type="ECO:0000259" key="11">
    <source>
        <dbReference type="PROSITE" id="PS50109"/>
    </source>
</evidence>
<dbReference type="Pfam" id="PF02518">
    <property type="entry name" value="HATPase_c"/>
    <property type="match status" value="1"/>
</dbReference>
<dbReference type="EC" id="2.7.13.3" evidence="3"/>
<comment type="caution">
    <text evidence="13">The sequence shown here is derived from an EMBL/GenBank/DDBJ whole genome shotgun (WGS) entry which is preliminary data.</text>
</comment>
<keyword evidence="8" id="KW-0472">Membrane</keyword>
<dbReference type="SMART" id="SM00388">
    <property type="entry name" value="HisKA"/>
    <property type="match status" value="1"/>
</dbReference>
<evidence type="ECO:0000313" key="14">
    <source>
        <dbReference type="Proteomes" id="UP001266357"/>
    </source>
</evidence>
<evidence type="ECO:0000256" key="2">
    <source>
        <dbReference type="ARBA" id="ARBA00004370"/>
    </source>
</evidence>
<dbReference type="PANTHER" id="PTHR45436">
    <property type="entry name" value="SENSOR HISTIDINE KINASE YKOH"/>
    <property type="match status" value="1"/>
</dbReference>
<comment type="subcellular location">
    <subcellularLocation>
        <location evidence="2">Membrane</location>
    </subcellularLocation>
</comment>
<dbReference type="Gene3D" id="1.10.287.130">
    <property type="match status" value="1"/>
</dbReference>
<dbReference type="InterPro" id="IPR005467">
    <property type="entry name" value="His_kinase_dom"/>
</dbReference>
<evidence type="ECO:0000259" key="12">
    <source>
        <dbReference type="PROSITE" id="PS50885"/>
    </source>
</evidence>
<evidence type="ECO:0000256" key="5">
    <source>
        <dbReference type="ARBA" id="ARBA00022679"/>
    </source>
</evidence>
<dbReference type="EMBL" id="JAVRIF010000010">
    <property type="protein sequence ID" value="MDT0604978.1"/>
    <property type="molecule type" value="Genomic_DNA"/>
</dbReference>
<feature type="domain" description="Histidine kinase" evidence="11">
    <location>
        <begin position="84"/>
        <end position="283"/>
    </location>
</feature>
<keyword evidence="5" id="KW-0808">Transferase</keyword>
<dbReference type="InterPro" id="IPR036097">
    <property type="entry name" value="HisK_dim/P_sf"/>
</dbReference>
<keyword evidence="4" id="KW-0597">Phosphoprotein</keyword>
<dbReference type="PROSITE" id="PS50109">
    <property type="entry name" value="HIS_KIN"/>
    <property type="match status" value="1"/>
</dbReference>
<accession>A0ABU3A7A2</accession>
<proteinExistence type="predicted"/>
<evidence type="ECO:0000256" key="3">
    <source>
        <dbReference type="ARBA" id="ARBA00012438"/>
    </source>
</evidence>
<keyword evidence="9" id="KW-0902">Two-component regulatory system</keyword>
<dbReference type="GO" id="GO:0016301">
    <property type="term" value="F:kinase activity"/>
    <property type="evidence" value="ECO:0007669"/>
    <property type="project" value="UniProtKB-KW"/>
</dbReference>
<dbReference type="Gene3D" id="3.30.565.10">
    <property type="entry name" value="Histidine kinase-like ATPase, C-terminal domain"/>
    <property type="match status" value="1"/>
</dbReference>
<comment type="catalytic activity">
    <reaction evidence="1">
        <text>ATP + protein L-histidine = ADP + protein N-phospho-L-histidine.</text>
        <dbReference type="EC" id="2.7.13.3"/>
    </reaction>
</comment>
<keyword evidence="14" id="KW-1185">Reference proteome</keyword>
<evidence type="ECO:0000256" key="4">
    <source>
        <dbReference type="ARBA" id="ARBA00022553"/>
    </source>
</evidence>
<keyword evidence="7 13" id="KW-0418">Kinase</keyword>
<evidence type="ECO:0000256" key="8">
    <source>
        <dbReference type="ARBA" id="ARBA00022989"/>
    </source>
</evidence>
<sequence length="283" mass="31911">MSIGLITLLAIALFFGLARSLIKKVLNPLKELAEMAKSLDENKPELSFAVMEDKTEIGTVANTLHQTMARIHQYHQREKQFLQNASHELRTPIAVVASALDIIDLRTQNGTQQIADQITHIKRANENMKELTEALLLLSRKNEKDYPIELVDLNAIVTSMVKTHQYLIEDKFIEVSIINDENCSHQLPLTLCQIVLSNLIRNAFEHTLSGIVRIQIVDASVIISNSIESHVVIEEKQLERGITRGDGYGIGLSIVSKIVRRQHWQLHYAQTSDGCNQVTVTFK</sequence>
<dbReference type="SUPFAM" id="SSF55874">
    <property type="entry name" value="ATPase domain of HSP90 chaperone/DNA topoisomerase II/histidine kinase"/>
    <property type="match status" value="1"/>
</dbReference>
<gene>
    <name evidence="13" type="ORF">RM573_15350</name>
</gene>
<reference evidence="13 14" key="1">
    <citation type="submission" date="2023-09" db="EMBL/GenBank/DDBJ databases">
        <authorList>
            <person name="Rey-Velasco X."/>
        </authorList>
    </citation>
    <scope>NUCLEOTIDE SEQUENCE [LARGE SCALE GENOMIC DNA]</scope>
    <source>
        <strain evidence="13 14">W431</strain>
    </source>
</reference>
<dbReference type="InterPro" id="IPR003594">
    <property type="entry name" value="HATPase_dom"/>
</dbReference>
<dbReference type="InterPro" id="IPR036890">
    <property type="entry name" value="HATPase_C_sf"/>
</dbReference>
<feature type="domain" description="HAMP" evidence="12">
    <location>
        <begin position="23"/>
        <end position="76"/>
    </location>
</feature>
<evidence type="ECO:0000313" key="13">
    <source>
        <dbReference type="EMBL" id="MDT0604978.1"/>
    </source>
</evidence>
<dbReference type="InterPro" id="IPR003661">
    <property type="entry name" value="HisK_dim/P_dom"/>
</dbReference>
<dbReference type="PANTHER" id="PTHR45436:SF16">
    <property type="entry name" value="HISTIDINE KINASE"/>
    <property type="match status" value="1"/>
</dbReference>
<protein>
    <recommendedName>
        <fullName evidence="3">histidine kinase</fullName>
        <ecNumber evidence="3">2.7.13.3</ecNumber>
    </recommendedName>
</protein>
<evidence type="ECO:0000256" key="1">
    <source>
        <dbReference type="ARBA" id="ARBA00000085"/>
    </source>
</evidence>
<dbReference type="RefSeq" id="WP_311583989.1">
    <property type="nucleotide sequence ID" value="NZ_JAVRIF010000010.1"/>
</dbReference>
<dbReference type="Pfam" id="PF00512">
    <property type="entry name" value="HisKA"/>
    <property type="match status" value="1"/>
</dbReference>
<dbReference type="Gene3D" id="6.10.340.10">
    <property type="match status" value="1"/>
</dbReference>
<dbReference type="InterPro" id="IPR050428">
    <property type="entry name" value="TCS_sensor_his_kinase"/>
</dbReference>
<evidence type="ECO:0000256" key="7">
    <source>
        <dbReference type="ARBA" id="ARBA00022777"/>
    </source>
</evidence>
<keyword evidence="6" id="KW-0812">Transmembrane</keyword>
<name>A0ABU3A7A2_9GAMM</name>
<evidence type="ECO:0000256" key="9">
    <source>
        <dbReference type="ARBA" id="ARBA00023012"/>
    </source>
</evidence>
<feature type="coiled-coil region" evidence="10">
    <location>
        <begin position="114"/>
        <end position="141"/>
    </location>
</feature>
<dbReference type="SUPFAM" id="SSF47384">
    <property type="entry name" value="Homodimeric domain of signal transducing histidine kinase"/>
    <property type="match status" value="1"/>
</dbReference>
<organism evidence="13 14">
    <name type="scientific">Thalassotalea castellviae</name>
    <dbReference type="NCBI Taxonomy" id="3075612"/>
    <lineage>
        <taxon>Bacteria</taxon>
        <taxon>Pseudomonadati</taxon>
        <taxon>Pseudomonadota</taxon>
        <taxon>Gammaproteobacteria</taxon>
        <taxon>Alteromonadales</taxon>
        <taxon>Colwelliaceae</taxon>
        <taxon>Thalassotalea</taxon>
    </lineage>
</organism>